<evidence type="ECO:0000313" key="1">
    <source>
        <dbReference type="EMBL" id="DAF47414.1"/>
    </source>
</evidence>
<reference evidence="1" key="1">
    <citation type="journal article" date="2021" name="Proc. Natl. Acad. Sci. U.S.A.">
        <title>A Catalog of Tens of Thousands of Viruses from Human Metagenomes Reveals Hidden Associations with Chronic Diseases.</title>
        <authorList>
            <person name="Tisza M.J."/>
            <person name="Buck C.B."/>
        </authorList>
    </citation>
    <scope>NUCLEOTIDE SEQUENCE</scope>
    <source>
        <strain evidence="1">CtGns7</strain>
    </source>
</reference>
<protein>
    <submittedName>
        <fullName evidence="1">Uncharacterized protein</fullName>
    </submittedName>
</protein>
<organism evidence="1">
    <name type="scientific">Phage sp. ctGns7</name>
    <dbReference type="NCBI Taxonomy" id="2828003"/>
    <lineage>
        <taxon>Viruses</taxon>
    </lineage>
</organism>
<dbReference type="EMBL" id="BK032555">
    <property type="protein sequence ID" value="DAF47414.1"/>
    <property type="molecule type" value="Genomic_DNA"/>
</dbReference>
<proteinExistence type="predicted"/>
<accession>A0A8S5S900</accession>
<name>A0A8S5S900_9VIRU</name>
<sequence length="194" mass="22752">MATLKQKQTAANKILKVNYPTYGIKRREYLGNALVDNEGNQYYFCNYMGVKTSEKIIDEQDLKLLDFENYNLINNSLIKSYCLDVDLSKYKKVKCDLKSLKVEKKWYKENKKKYSPNIFLYDFHFCDNSTIVDIDYLITLLTIIDEGDIYIPPQITKPIVIKNDNSIGILMQCKPSDETAEIFAKRDKEFKYVD</sequence>